<protein>
    <submittedName>
        <fullName evidence="1">Uncharacterized protein</fullName>
    </submittedName>
</protein>
<evidence type="ECO:0000313" key="1">
    <source>
        <dbReference type="EMBL" id="KAF5180935.1"/>
    </source>
</evidence>
<dbReference type="EMBL" id="JABWDY010036781">
    <property type="protein sequence ID" value="KAF5180935.1"/>
    <property type="molecule type" value="Genomic_DNA"/>
</dbReference>
<organism evidence="1 2">
    <name type="scientific">Thalictrum thalictroides</name>
    <name type="common">Rue-anemone</name>
    <name type="synonym">Anemone thalictroides</name>
    <dbReference type="NCBI Taxonomy" id="46969"/>
    <lineage>
        <taxon>Eukaryota</taxon>
        <taxon>Viridiplantae</taxon>
        <taxon>Streptophyta</taxon>
        <taxon>Embryophyta</taxon>
        <taxon>Tracheophyta</taxon>
        <taxon>Spermatophyta</taxon>
        <taxon>Magnoliopsida</taxon>
        <taxon>Ranunculales</taxon>
        <taxon>Ranunculaceae</taxon>
        <taxon>Thalictroideae</taxon>
        <taxon>Thalictrum</taxon>
    </lineage>
</organism>
<dbReference type="AlphaFoldDB" id="A0A7J6V9R8"/>
<sequence>MVEFSRIFWTFIITKEIIFHNPTHHCYFCGLLQRYADKEYAKVKVHVSVYREVEVQYWLLNLIKQV</sequence>
<gene>
    <name evidence="1" type="ORF">FRX31_029486</name>
</gene>
<evidence type="ECO:0000313" key="2">
    <source>
        <dbReference type="Proteomes" id="UP000554482"/>
    </source>
</evidence>
<accession>A0A7J6V9R8</accession>
<name>A0A7J6V9R8_THATH</name>
<reference evidence="1 2" key="1">
    <citation type="submission" date="2020-06" db="EMBL/GenBank/DDBJ databases">
        <title>Transcriptomic and genomic resources for Thalictrum thalictroides and T. hernandezii: Facilitating candidate gene discovery in an emerging model plant lineage.</title>
        <authorList>
            <person name="Arias T."/>
            <person name="Riano-Pachon D.M."/>
            <person name="Di Stilio V.S."/>
        </authorList>
    </citation>
    <scope>NUCLEOTIDE SEQUENCE [LARGE SCALE GENOMIC DNA]</scope>
    <source>
        <strain evidence="2">cv. WT478/WT964</strain>
        <tissue evidence="1">Leaves</tissue>
    </source>
</reference>
<dbReference type="Proteomes" id="UP000554482">
    <property type="component" value="Unassembled WGS sequence"/>
</dbReference>
<comment type="caution">
    <text evidence="1">The sequence shown here is derived from an EMBL/GenBank/DDBJ whole genome shotgun (WGS) entry which is preliminary data.</text>
</comment>
<proteinExistence type="predicted"/>
<keyword evidence="2" id="KW-1185">Reference proteome</keyword>